<evidence type="ECO:0000313" key="5">
    <source>
        <dbReference type="Proteomes" id="UP001159363"/>
    </source>
</evidence>
<feature type="coiled-coil region" evidence="2">
    <location>
        <begin position="144"/>
        <end position="171"/>
    </location>
</feature>
<dbReference type="PANTHER" id="PTHR15885">
    <property type="entry name" value="COILED-COIL DOMAIN-CONTAINING PROTEIN 174"/>
    <property type="match status" value="1"/>
</dbReference>
<organism evidence="4 5">
    <name type="scientific">Dryococelus australis</name>
    <dbReference type="NCBI Taxonomy" id="614101"/>
    <lineage>
        <taxon>Eukaryota</taxon>
        <taxon>Metazoa</taxon>
        <taxon>Ecdysozoa</taxon>
        <taxon>Arthropoda</taxon>
        <taxon>Hexapoda</taxon>
        <taxon>Insecta</taxon>
        <taxon>Pterygota</taxon>
        <taxon>Neoptera</taxon>
        <taxon>Polyneoptera</taxon>
        <taxon>Phasmatodea</taxon>
        <taxon>Verophasmatodea</taxon>
        <taxon>Anareolatae</taxon>
        <taxon>Phasmatidae</taxon>
        <taxon>Eurycanthinae</taxon>
        <taxon>Dryococelus</taxon>
    </lineage>
</organism>
<dbReference type="Proteomes" id="UP001159363">
    <property type="component" value="Chromosome 3"/>
</dbReference>
<evidence type="ECO:0000256" key="2">
    <source>
        <dbReference type="SAM" id="Coils"/>
    </source>
</evidence>
<dbReference type="PANTHER" id="PTHR15885:SF1">
    <property type="entry name" value="COILED-COIL DOMAIN-CONTAINING PROTEIN 174"/>
    <property type="match status" value="1"/>
</dbReference>
<protein>
    <submittedName>
        <fullName evidence="4">Uncharacterized protein</fullName>
    </submittedName>
</protein>
<reference evidence="4 5" key="1">
    <citation type="submission" date="2023-02" db="EMBL/GenBank/DDBJ databases">
        <title>LHISI_Scaffold_Assembly.</title>
        <authorList>
            <person name="Stuart O.P."/>
            <person name="Cleave R."/>
            <person name="Magrath M.J.L."/>
            <person name="Mikheyev A.S."/>
        </authorList>
    </citation>
    <scope>NUCLEOTIDE SEQUENCE [LARGE SCALE GENOMIC DNA]</scope>
    <source>
        <strain evidence="4">Daus_M_001</strain>
        <tissue evidence="4">Leg muscle</tissue>
    </source>
</reference>
<keyword evidence="1 2" id="KW-0175">Coiled coil</keyword>
<evidence type="ECO:0000313" key="4">
    <source>
        <dbReference type="EMBL" id="KAJ8890003.1"/>
    </source>
</evidence>
<dbReference type="EMBL" id="JARBHB010000003">
    <property type="protein sequence ID" value="KAJ8890003.1"/>
    <property type="molecule type" value="Genomic_DNA"/>
</dbReference>
<keyword evidence="5" id="KW-1185">Reference proteome</keyword>
<dbReference type="InterPro" id="IPR025066">
    <property type="entry name" value="CCDC174-like"/>
</dbReference>
<sequence length="652" mass="72772">MYVVHAHSMVELAKARSAVVPCLSEYRLASDARVIGLPIRGKVSENRLPAETPPYTLITGLKSQFSHPIVHGFAKSIQTNSGMVPSYRPVPIHSLVLLLRVTCSVCNDLAVDDTLNPSPLLEEARAHGVGYYGFSSDEGQRRSQQEALSRLRQETAAKQQLAQEARQRRQQQLAARLKAARNRQRARLGLPPEEDEQVLVTWVVGNTLYKMAAECKGLVSLGQLHPLKVLLRIAQVYCKMSFIYLYAIRLHWKQAKGLACLLLKYMYHISAEYRPSLSMSMKARVVNRYYGIFSPLEVSGVQRMGETLPFIFMYHLLANAMTKQGNTADGGGGARRVWSSVRMQGREKREIPGKTCRPAASSGMIPVCENPESNPVRLCGSEYFNHYTTVALIAPETPAQEKEEEEQEPSAPETVQSEEIPQQTADIHEKVPQVPHVRPWDIGKLDVTTGHQEDVDGFVLKVTEMAVPTMQLRHTYTRSHVACVNNDSSDNGIVHPRQEYQCEEITMYVKGLFSPARQSGIGYSVGPDHRAIAQPFLTNPQESWKRVDATTLRYRPGETAGLCVRRPENTLIGIHGKMSTLKALLKIYLYSPFSDEYDGLSTCVGVLQIAQLNQHEALVVVNNIVRAGTPSLTGRDLCSPPIDWPRRGKAWP</sequence>
<proteinExistence type="predicted"/>
<evidence type="ECO:0000256" key="1">
    <source>
        <dbReference type="ARBA" id="ARBA00023054"/>
    </source>
</evidence>
<feature type="region of interest" description="Disordered" evidence="3">
    <location>
        <begin position="398"/>
        <end position="421"/>
    </location>
</feature>
<accession>A0ABQ9I1X6</accession>
<dbReference type="Pfam" id="PF13300">
    <property type="entry name" value="DUF4078"/>
    <property type="match status" value="1"/>
</dbReference>
<name>A0ABQ9I1X6_9NEOP</name>
<evidence type="ECO:0000256" key="3">
    <source>
        <dbReference type="SAM" id="MobiDB-lite"/>
    </source>
</evidence>
<comment type="caution">
    <text evidence="4">The sequence shown here is derived from an EMBL/GenBank/DDBJ whole genome shotgun (WGS) entry which is preliminary data.</text>
</comment>
<gene>
    <name evidence="4" type="ORF">PR048_009508</name>
</gene>